<accession>A0A8H7CP78</accession>
<reference evidence="2" key="1">
    <citation type="submission" date="2020-05" db="EMBL/GenBank/DDBJ databases">
        <title>Mycena genomes resolve the evolution of fungal bioluminescence.</title>
        <authorList>
            <person name="Tsai I.J."/>
        </authorList>
    </citation>
    <scope>NUCLEOTIDE SEQUENCE</scope>
    <source>
        <strain evidence="2">CCC161011</strain>
    </source>
</reference>
<gene>
    <name evidence="2" type="ORF">MVEN_01668500</name>
</gene>
<dbReference type="EMBL" id="JACAZI010000014">
    <property type="protein sequence ID" value="KAF7345054.1"/>
    <property type="molecule type" value="Genomic_DNA"/>
</dbReference>
<dbReference type="AlphaFoldDB" id="A0A8H7CP78"/>
<protein>
    <submittedName>
        <fullName evidence="2">Uncharacterized protein</fullName>
    </submittedName>
</protein>
<evidence type="ECO:0000256" key="1">
    <source>
        <dbReference type="SAM" id="MobiDB-lite"/>
    </source>
</evidence>
<sequence>MCLFLLRAPAERMHFCQLFRRLFFCKTRTSNGSALPMSMHSTISVRAASDVLKSTLQTCSGNNSTSSGAVLATSITVLLAITERIEQTGLNVPSFAKLAERIASLTPIVCEIAGRNPSEGQTLVTALRRELESLTKDLEMAASSQNRLDQFFINTDNAVCLESHNIRLTELTARATAIMIPGALASIRKLEASASCYDESSSKALVVLGDVRGGLGGAGENARNGGEGGEGEAPKLAIGPDERYEVGNIFGGTGGTGGVGFEVGGKGGTGKGPVIGSTAGRRVNH</sequence>
<feature type="region of interest" description="Disordered" evidence="1">
    <location>
        <begin position="217"/>
        <end position="236"/>
    </location>
</feature>
<organism evidence="2 3">
    <name type="scientific">Mycena venus</name>
    <dbReference type="NCBI Taxonomy" id="2733690"/>
    <lineage>
        <taxon>Eukaryota</taxon>
        <taxon>Fungi</taxon>
        <taxon>Dikarya</taxon>
        <taxon>Basidiomycota</taxon>
        <taxon>Agaricomycotina</taxon>
        <taxon>Agaricomycetes</taxon>
        <taxon>Agaricomycetidae</taxon>
        <taxon>Agaricales</taxon>
        <taxon>Marasmiineae</taxon>
        <taxon>Mycenaceae</taxon>
        <taxon>Mycena</taxon>
    </lineage>
</organism>
<keyword evidence="3" id="KW-1185">Reference proteome</keyword>
<evidence type="ECO:0000313" key="2">
    <source>
        <dbReference type="EMBL" id="KAF7345054.1"/>
    </source>
</evidence>
<dbReference type="Proteomes" id="UP000620124">
    <property type="component" value="Unassembled WGS sequence"/>
</dbReference>
<evidence type="ECO:0000313" key="3">
    <source>
        <dbReference type="Proteomes" id="UP000620124"/>
    </source>
</evidence>
<comment type="caution">
    <text evidence="2">The sequence shown here is derived from an EMBL/GenBank/DDBJ whole genome shotgun (WGS) entry which is preliminary data.</text>
</comment>
<proteinExistence type="predicted"/>
<name>A0A8H7CP78_9AGAR</name>